<dbReference type="PANTHER" id="PTHR24223">
    <property type="entry name" value="ATP-BINDING CASSETTE SUB-FAMILY C"/>
    <property type="match status" value="1"/>
</dbReference>
<dbReference type="InterPro" id="IPR027417">
    <property type="entry name" value="P-loop_NTPase"/>
</dbReference>
<reference evidence="11 12" key="1">
    <citation type="submission" date="2017-06" db="EMBL/GenBank/DDBJ databases">
        <title>Comparative genomic analysis of Ambrosia Fusariam Clade fungi.</title>
        <authorList>
            <person name="Stajich J.E."/>
            <person name="Carrillo J."/>
            <person name="Kijimoto T."/>
            <person name="Eskalen A."/>
            <person name="O'Donnell K."/>
            <person name="Kasson M."/>
        </authorList>
    </citation>
    <scope>NUCLEOTIDE SEQUENCE [LARGE SCALE GENOMIC DNA]</scope>
    <source>
        <strain evidence="11">UCR3666</strain>
    </source>
</reference>
<keyword evidence="3 8" id="KW-0812">Transmembrane</keyword>
<dbReference type="InterPro" id="IPR017871">
    <property type="entry name" value="ABC_transporter-like_CS"/>
</dbReference>
<name>A0A3M2RAV6_9HYPO</name>
<keyword evidence="7 8" id="KW-0472">Membrane</keyword>
<sequence length="484" mass="52141">MGGQLTSQIMFPALAFFFNINNGLQAINQLAMVYQAGIISFQRITDFLTPLDHAALQERLMVRSEAPSVVVEQVTLPIPGHTGRQVLLQDYTFAALLKSLSVISGPIGSGKSTFLRSLVGDVRQVDGNININGTIAYSPQVPILINGTVRDNILFGLPLDASFYARVIDATALTIDLANLAHGDQTMLGGTGSALSGGQKSRVALPGAAYSRRGIVILDDPLAALDAKVRKEVVRQVFGPEGILQDRIPIITSSCEPLLEAADKVYYIADGQLNQVAASDLIVSSEDSDTDIPAPAEELSARIEHAVPPTSRIGCGTFHVKSYEPVVELNQGPAVTDEELLLARRPPDLTASRPSGVEAVPLRTYISYLGMAKKGGWYIVILLAVITKLVDVCALFFLKLASEEAGTVQSSYELVWFGVLSSASSLLSFAYIIVAYFLCLIPASRRLHDRLSNGVLKSKFSFFDENAPGQILSRFTNDINKTDA</sequence>
<keyword evidence="12" id="KW-1185">Reference proteome</keyword>
<dbReference type="PROSITE" id="PS50929">
    <property type="entry name" value="ABC_TM1F"/>
    <property type="match status" value="1"/>
</dbReference>
<dbReference type="PROSITE" id="PS50893">
    <property type="entry name" value="ABC_TRANSPORTER_2"/>
    <property type="match status" value="1"/>
</dbReference>
<evidence type="ECO:0000259" key="10">
    <source>
        <dbReference type="PROSITE" id="PS50929"/>
    </source>
</evidence>
<evidence type="ECO:0000256" key="5">
    <source>
        <dbReference type="ARBA" id="ARBA00022840"/>
    </source>
</evidence>
<dbReference type="InterPro" id="IPR011527">
    <property type="entry name" value="ABC1_TM_dom"/>
</dbReference>
<dbReference type="Gene3D" id="3.40.50.300">
    <property type="entry name" value="P-loop containing nucleotide triphosphate hydrolases"/>
    <property type="match status" value="1"/>
</dbReference>
<feature type="domain" description="ABC transmembrane type-1" evidence="10">
    <location>
        <begin position="379"/>
        <end position="484"/>
    </location>
</feature>
<dbReference type="STRING" id="2010991.A0A3M2RAV6"/>
<dbReference type="EMBL" id="NKUJ01000561">
    <property type="protein sequence ID" value="RMJ02420.1"/>
    <property type="molecule type" value="Genomic_DNA"/>
</dbReference>
<evidence type="ECO:0000256" key="2">
    <source>
        <dbReference type="ARBA" id="ARBA00022448"/>
    </source>
</evidence>
<feature type="transmembrane region" description="Helical" evidence="8">
    <location>
        <begin position="414"/>
        <end position="441"/>
    </location>
</feature>
<gene>
    <name evidence="11" type="ORF">CDV36_015311</name>
</gene>
<dbReference type="GO" id="GO:0016887">
    <property type="term" value="F:ATP hydrolysis activity"/>
    <property type="evidence" value="ECO:0007669"/>
    <property type="project" value="InterPro"/>
</dbReference>
<dbReference type="GO" id="GO:0016020">
    <property type="term" value="C:membrane"/>
    <property type="evidence" value="ECO:0007669"/>
    <property type="project" value="UniProtKB-SubCell"/>
</dbReference>
<dbReference type="InterPro" id="IPR003439">
    <property type="entry name" value="ABC_transporter-like_ATP-bd"/>
</dbReference>
<dbReference type="Pfam" id="PF00664">
    <property type="entry name" value="ABC_membrane"/>
    <property type="match status" value="1"/>
</dbReference>
<keyword evidence="5" id="KW-0067">ATP-binding</keyword>
<dbReference type="AlphaFoldDB" id="A0A3M2RAV6"/>
<dbReference type="PROSITE" id="PS00211">
    <property type="entry name" value="ABC_TRANSPORTER_1"/>
    <property type="match status" value="1"/>
</dbReference>
<dbReference type="SMART" id="SM00382">
    <property type="entry name" value="AAA"/>
    <property type="match status" value="1"/>
</dbReference>
<dbReference type="GO" id="GO:0005524">
    <property type="term" value="F:ATP binding"/>
    <property type="evidence" value="ECO:0007669"/>
    <property type="project" value="UniProtKB-KW"/>
</dbReference>
<keyword evidence="4" id="KW-0547">Nucleotide-binding</keyword>
<feature type="transmembrane region" description="Helical" evidence="8">
    <location>
        <begin position="377"/>
        <end position="402"/>
    </location>
</feature>
<dbReference type="InterPro" id="IPR003593">
    <property type="entry name" value="AAA+_ATPase"/>
</dbReference>
<dbReference type="GO" id="GO:0140359">
    <property type="term" value="F:ABC-type transporter activity"/>
    <property type="evidence" value="ECO:0007669"/>
    <property type="project" value="InterPro"/>
</dbReference>
<evidence type="ECO:0008006" key="13">
    <source>
        <dbReference type="Google" id="ProtNLM"/>
    </source>
</evidence>
<keyword evidence="6 8" id="KW-1133">Transmembrane helix</keyword>
<comment type="subcellular location">
    <subcellularLocation>
        <location evidence="1">Membrane</location>
    </subcellularLocation>
</comment>
<evidence type="ECO:0000256" key="3">
    <source>
        <dbReference type="ARBA" id="ARBA00022692"/>
    </source>
</evidence>
<dbReference type="InterPro" id="IPR050173">
    <property type="entry name" value="ABC_transporter_C-like"/>
</dbReference>
<evidence type="ECO:0000313" key="12">
    <source>
        <dbReference type="Proteomes" id="UP000277212"/>
    </source>
</evidence>
<keyword evidence="2" id="KW-0813">Transport</keyword>
<evidence type="ECO:0000313" key="11">
    <source>
        <dbReference type="EMBL" id="RMJ02420.1"/>
    </source>
</evidence>
<accession>A0A3M2RAV6</accession>
<dbReference type="Proteomes" id="UP000277212">
    <property type="component" value="Unassembled WGS sequence"/>
</dbReference>
<evidence type="ECO:0000259" key="9">
    <source>
        <dbReference type="PROSITE" id="PS50893"/>
    </source>
</evidence>
<organism evidence="11 12">
    <name type="scientific">Fusarium kuroshium</name>
    <dbReference type="NCBI Taxonomy" id="2010991"/>
    <lineage>
        <taxon>Eukaryota</taxon>
        <taxon>Fungi</taxon>
        <taxon>Dikarya</taxon>
        <taxon>Ascomycota</taxon>
        <taxon>Pezizomycotina</taxon>
        <taxon>Sordariomycetes</taxon>
        <taxon>Hypocreomycetidae</taxon>
        <taxon>Hypocreales</taxon>
        <taxon>Nectriaceae</taxon>
        <taxon>Fusarium</taxon>
        <taxon>Fusarium solani species complex</taxon>
    </lineage>
</organism>
<comment type="caution">
    <text evidence="11">The sequence shown here is derived from an EMBL/GenBank/DDBJ whole genome shotgun (WGS) entry which is preliminary data.</text>
</comment>
<dbReference type="InterPro" id="IPR036640">
    <property type="entry name" value="ABC1_TM_sf"/>
</dbReference>
<proteinExistence type="predicted"/>
<evidence type="ECO:0000256" key="7">
    <source>
        <dbReference type="ARBA" id="ARBA00023136"/>
    </source>
</evidence>
<dbReference type="OrthoDB" id="6500128at2759"/>
<dbReference type="SUPFAM" id="SSF52540">
    <property type="entry name" value="P-loop containing nucleoside triphosphate hydrolases"/>
    <property type="match status" value="1"/>
</dbReference>
<dbReference type="Pfam" id="PF00005">
    <property type="entry name" value="ABC_tran"/>
    <property type="match status" value="1"/>
</dbReference>
<dbReference type="Gene3D" id="1.20.1560.10">
    <property type="entry name" value="ABC transporter type 1, transmembrane domain"/>
    <property type="match status" value="1"/>
</dbReference>
<evidence type="ECO:0000256" key="6">
    <source>
        <dbReference type="ARBA" id="ARBA00022989"/>
    </source>
</evidence>
<feature type="domain" description="ABC transporter" evidence="9">
    <location>
        <begin position="69"/>
        <end position="295"/>
    </location>
</feature>
<protein>
    <recommendedName>
        <fullName evidence="13">ABC transmembrane type-1 domain-containing protein</fullName>
    </recommendedName>
</protein>
<dbReference type="SUPFAM" id="SSF90123">
    <property type="entry name" value="ABC transporter transmembrane region"/>
    <property type="match status" value="1"/>
</dbReference>
<evidence type="ECO:0000256" key="8">
    <source>
        <dbReference type="SAM" id="Phobius"/>
    </source>
</evidence>
<evidence type="ECO:0000256" key="4">
    <source>
        <dbReference type="ARBA" id="ARBA00022741"/>
    </source>
</evidence>
<evidence type="ECO:0000256" key="1">
    <source>
        <dbReference type="ARBA" id="ARBA00004370"/>
    </source>
</evidence>